<evidence type="ECO:0000313" key="6">
    <source>
        <dbReference type="Proteomes" id="UP000663842"/>
    </source>
</evidence>
<dbReference type="Proteomes" id="UP000663866">
    <property type="component" value="Unassembled WGS sequence"/>
</dbReference>
<evidence type="ECO:0000313" key="4">
    <source>
        <dbReference type="EMBL" id="CAF3798635.1"/>
    </source>
</evidence>
<keyword evidence="7" id="KW-1185">Reference proteome</keyword>
<evidence type="ECO:0000256" key="3">
    <source>
        <dbReference type="SAM" id="MobiDB-lite"/>
    </source>
</evidence>
<dbReference type="InterPro" id="IPR024509">
    <property type="entry name" value="Anti-LPS_factor/Scygonadin"/>
</dbReference>
<dbReference type="Gene3D" id="3.30.160.320">
    <property type="match status" value="1"/>
</dbReference>
<dbReference type="GO" id="GO:0042742">
    <property type="term" value="P:defense response to bacterium"/>
    <property type="evidence" value="ECO:0007669"/>
    <property type="project" value="UniProtKB-KW"/>
</dbReference>
<name>A0A819BA78_9BILA</name>
<evidence type="ECO:0000256" key="2">
    <source>
        <dbReference type="ARBA" id="ARBA00023022"/>
    </source>
</evidence>
<dbReference type="AlphaFoldDB" id="A0A819BA78"/>
<evidence type="ECO:0000256" key="1">
    <source>
        <dbReference type="ARBA" id="ARBA00022529"/>
    </source>
</evidence>
<feature type="region of interest" description="Disordered" evidence="3">
    <location>
        <begin position="410"/>
        <end position="429"/>
    </location>
</feature>
<dbReference type="Pfam" id="PF11630">
    <property type="entry name" value="Anti-LPS-SCYG"/>
    <property type="match status" value="1"/>
</dbReference>
<comment type="caution">
    <text evidence="4">The sequence shown here is derived from an EMBL/GenBank/DDBJ whole genome shotgun (WGS) entry which is preliminary data.</text>
</comment>
<dbReference type="EMBL" id="CAJOBF010000326">
    <property type="protein sequence ID" value="CAF3798635.1"/>
    <property type="molecule type" value="Genomic_DNA"/>
</dbReference>
<keyword evidence="2" id="KW-0044">Antibiotic</keyword>
<accession>A0A819BA78</accession>
<evidence type="ECO:0000313" key="5">
    <source>
        <dbReference type="EMBL" id="CAF3829661.1"/>
    </source>
</evidence>
<dbReference type="EMBL" id="CAJOBG010000558">
    <property type="protein sequence ID" value="CAF3829661.1"/>
    <property type="molecule type" value="Genomic_DNA"/>
</dbReference>
<sequence>MFSNLLRFVFKQRTLKSEHEENIEYRSLLISDTTTSHRCVHDIDESIAQLTLVWLDESVNEYSFDSLRTKALLRDISKNNCLFIDDADEFQKTIATMAHERIKMLVVMSESYAVKILTSIQVQYPNIVDICTEYEVLQTVLQRVAASLTSDLFINQKFKSIRPLSPLKGIDNSNFYFSYILFIEVLKQMQQTEESNEIMLNACKDYYLKYGSYHQHIEEFRENYSLKTAIDWYIKEFFVYRLINRAFRTEDITLWKTSQCIRGQPHMPTNELKSLQSNLDCQIAANGLLSTSKYGSIARVFIVEVTNTSEFKVVIFQITVDASNLKNVVFVDINQYIGKADENESEKKILFNIKGVNYESESDIWIIKMEATDENVSELKKQVDSEKTRFRVDNMNLSFVNHIPRQLSSSHVTSHNSTDSKEQQVSTTEIDMEQTSDIGVVDKYRNLFQWADYKQLTLLNKKCKAQIKGHLNQFEWIVDGRFDCDGVVGTSENLRSQERAVQSAIENYLEISGQSELVTKEQLQFLVENESNCKS</sequence>
<dbReference type="InterPro" id="IPR038539">
    <property type="entry name" value="Anti-LPS_factor/Scygonadin_sf"/>
</dbReference>
<dbReference type="Proteomes" id="UP000663842">
    <property type="component" value="Unassembled WGS sequence"/>
</dbReference>
<protein>
    <submittedName>
        <fullName evidence="4">Uncharacterized protein</fullName>
    </submittedName>
</protein>
<organism evidence="4 6">
    <name type="scientific">Rotaria magnacalcarata</name>
    <dbReference type="NCBI Taxonomy" id="392030"/>
    <lineage>
        <taxon>Eukaryota</taxon>
        <taxon>Metazoa</taxon>
        <taxon>Spiralia</taxon>
        <taxon>Gnathifera</taxon>
        <taxon>Rotifera</taxon>
        <taxon>Eurotatoria</taxon>
        <taxon>Bdelloidea</taxon>
        <taxon>Philodinida</taxon>
        <taxon>Philodinidae</taxon>
        <taxon>Rotaria</taxon>
    </lineage>
</organism>
<keyword evidence="1" id="KW-0929">Antimicrobial</keyword>
<proteinExistence type="predicted"/>
<reference evidence="4" key="1">
    <citation type="submission" date="2021-02" db="EMBL/GenBank/DDBJ databases">
        <authorList>
            <person name="Nowell W R."/>
        </authorList>
    </citation>
    <scope>NUCLEOTIDE SEQUENCE</scope>
</reference>
<gene>
    <name evidence="5" type="ORF">OVN521_LOCUS5569</name>
    <name evidence="4" type="ORF">UXM345_LOCUS4671</name>
</gene>
<evidence type="ECO:0000313" key="7">
    <source>
        <dbReference type="Proteomes" id="UP000663866"/>
    </source>
</evidence>